<gene>
    <name evidence="2" type="ORF">MIMGU_mgv1a015801mg</name>
</gene>
<feature type="compositionally biased region" description="Pro residues" evidence="1">
    <location>
        <begin position="132"/>
        <end position="145"/>
    </location>
</feature>
<evidence type="ECO:0000313" key="3">
    <source>
        <dbReference type="Proteomes" id="UP000030748"/>
    </source>
</evidence>
<name>A0A022QSL0_ERYGU</name>
<dbReference type="AlphaFoldDB" id="A0A022QSL0"/>
<keyword evidence="3" id="KW-1185">Reference proteome</keyword>
<evidence type="ECO:0000256" key="1">
    <source>
        <dbReference type="SAM" id="MobiDB-lite"/>
    </source>
</evidence>
<feature type="region of interest" description="Disordered" evidence="1">
    <location>
        <begin position="116"/>
        <end position="145"/>
    </location>
</feature>
<dbReference type="Proteomes" id="UP000030748">
    <property type="component" value="Unassembled WGS sequence"/>
</dbReference>
<organism evidence="2 3">
    <name type="scientific">Erythranthe guttata</name>
    <name type="common">Yellow monkey flower</name>
    <name type="synonym">Mimulus guttatus</name>
    <dbReference type="NCBI Taxonomy" id="4155"/>
    <lineage>
        <taxon>Eukaryota</taxon>
        <taxon>Viridiplantae</taxon>
        <taxon>Streptophyta</taxon>
        <taxon>Embryophyta</taxon>
        <taxon>Tracheophyta</taxon>
        <taxon>Spermatophyta</taxon>
        <taxon>Magnoliopsida</taxon>
        <taxon>eudicotyledons</taxon>
        <taxon>Gunneridae</taxon>
        <taxon>Pentapetalae</taxon>
        <taxon>asterids</taxon>
        <taxon>lamiids</taxon>
        <taxon>Lamiales</taxon>
        <taxon>Phrymaceae</taxon>
        <taxon>Erythranthe</taxon>
    </lineage>
</organism>
<accession>A0A022QSL0</accession>
<sequence>MTKLPLIKNKAKKTSIPKIRILTFSPKMPRRSCCHLWWRRRHHQPMVEAAAEDHGRHGWRHEFLRHGVQFREHFLQIPHLPLEPLSSIIAAPVNFHLLHVMTAVVAAAARRRLWSTAGDPPPRRCAAHPDSTAPPRPHPHFPPPP</sequence>
<dbReference type="EMBL" id="KI631230">
    <property type="protein sequence ID" value="EYU29445.1"/>
    <property type="molecule type" value="Genomic_DNA"/>
</dbReference>
<reference evidence="2 3" key="1">
    <citation type="journal article" date="2013" name="Proc. Natl. Acad. Sci. U.S.A.">
        <title>Fine-scale variation in meiotic recombination in Mimulus inferred from population shotgun sequencing.</title>
        <authorList>
            <person name="Hellsten U."/>
            <person name="Wright K.M."/>
            <person name="Jenkins J."/>
            <person name="Shu S."/>
            <person name="Yuan Y."/>
            <person name="Wessler S.R."/>
            <person name="Schmutz J."/>
            <person name="Willis J.H."/>
            <person name="Rokhsar D.S."/>
        </authorList>
    </citation>
    <scope>NUCLEOTIDE SEQUENCE [LARGE SCALE GENOMIC DNA]</scope>
    <source>
        <strain evidence="3">cv. DUN x IM62</strain>
    </source>
</reference>
<proteinExistence type="predicted"/>
<evidence type="ECO:0000313" key="2">
    <source>
        <dbReference type="EMBL" id="EYU29445.1"/>
    </source>
</evidence>
<protein>
    <submittedName>
        <fullName evidence="2">Uncharacterized protein</fullName>
    </submittedName>
</protein>